<protein>
    <submittedName>
        <fullName evidence="1">Uncharacterized protein</fullName>
    </submittedName>
</protein>
<comment type="caution">
    <text evidence="1">The sequence shown here is derived from an EMBL/GenBank/DDBJ whole genome shotgun (WGS) entry which is preliminary data.</text>
</comment>
<dbReference type="AlphaFoldDB" id="A0A397S749"/>
<name>A0A397S749_9MOLU</name>
<keyword evidence="2" id="KW-1185">Reference proteome</keyword>
<dbReference type="InParanoid" id="A0A397S749"/>
<dbReference type="Proteomes" id="UP000266506">
    <property type="component" value="Unassembled WGS sequence"/>
</dbReference>
<accession>A0A397S749</accession>
<organism evidence="1 2">
    <name type="scientific">Anaeroplasma bactoclasticum</name>
    <dbReference type="NCBI Taxonomy" id="2088"/>
    <lineage>
        <taxon>Bacteria</taxon>
        <taxon>Bacillati</taxon>
        <taxon>Mycoplasmatota</taxon>
        <taxon>Mollicutes</taxon>
        <taxon>Anaeroplasmatales</taxon>
        <taxon>Anaeroplasmataceae</taxon>
        <taxon>Anaeroplasma</taxon>
    </lineage>
</organism>
<reference evidence="1 2" key="1">
    <citation type="submission" date="2018-08" db="EMBL/GenBank/DDBJ databases">
        <title>Genomic Encyclopedia of Archaeal and Bacterial Type Strains, Phase II (KMG-II): from individual species to whole genera.</title>
        <authorList>
            <person name="Goeker M."/>
        </authorList>
    </citation>
    <scope>NUCLEOTIDE SEQUENCE [LARGE SCALE GENOMIC DNA]</scope>
    <source>
        <strain evidence="1 2">ATCC 27112</strain>
    </source>
</reference>
<evidence type="ECO:0000313" key="2">
    <source>
        <dbReference type="Proteomes" id="UP000266506"/>
    </source>
</evidence>
<sequence length="505" mass="59330">MGDMMKYGYVRELNAILLDKYNENEYGLTFVDYYMFQITSFGLSLFRELNLDNQRISLSQAFDVRCIIEALAVLRMYDKEEMPEYASDLLRSNQFICEYRTYKKYPKLHGITFDLEEMERNYNDAVSYYREKIGTDISSKDFKKIIKGKLPHLMEDYSYYSLISMYCPEFVDTYQHLSVILHPSEIVTNFCYLEIESVIDILGKIFDAITELIEKYYPNIIPSYEHNWEYECEYCFGDGTNYSPLVIAGKPQLMLIKELTLKIHEDLKLPDGEVCLPEVFFGRVYEELESILYDKAFGFSEIIKSKVKPIFELFATFHYSLKQGEGSLILDLMQYYTIINYLKVKNEPFEDELNKSYEIYKKQFNSEITLDKYTDLITKNFMPVYLGYEDIKGFVFEMIDDLVIDILHQKDSCKMLYEESQCLSHGNGYVLSSNVGAFLDSDSACKSIDVLLLALFKEYAEIVKKNNLPKKLKYDIKSLLKKYEIIHTTILYEELTLKPLIKKLG</sequence>
<evidence type="ECO:0000313" key="1">
    <source>
        <dbReference type="EMBL" id="RIA78571.1"/>
    </source>
</evidence>
<dbReference type="EMBL" id="QXEV01000001">
    <property type="protein sequence ID" value="RIA78571.1"/>
    <property type="molecule type" value="Genomic_DNA"/>
</dbReference>
<proteinExistence type="predicted"/>
<gene>
    <name evidence="1" type="ORF">EI71_00132</name>
</gene>